<evidence type="ECO:0000256" key="11">
    <source>
        <dbReference type="ARBA" id="ARBA00023180"/>
    </source>
</evidence>
<dbReference type="Pfam" id="PF07974">
    <property type="entry name" value="EGF_2"/>
    <property type="match status" value="2"/>
</dbReference>
<keyword evidence="16" id="KW-1185">Reference proteome</keyword>
<evidence type="ECO:0000256" key="1">
    <source>
        <dbReference type="ARBA" id="ARBA00004479"/>
    </source>
</evidence>
<dbReference type="InterPro" id="IPR036465">
    <property type="entry name" value="vWFA_dom_sf"/>
</dbReference>
<dbReference type="PROSITE" id="PS00243">
    <property type="entry name" value="I_EGF_1"/>
    <property type="match status" value="1"/>
</dbReference>
<dbReference type="SUPFAM" id="SSF69179">
    <property type="entry name" value="Integrin domains"/>
    <property type="match status" value="1"/>
</dbReference>
<evidence type="ECO:0000259" key="14">
    <source>
        <dbReference type="SMART" id="SM00187"/>
    </source>
</evidence>
<dbReference type="SUPFAM" id="SSF57196">
    <property type="entry name" value="EGF/Laminin"/>
    <property type="match status" value="2"/>
</dbReference>
<dbReference type="InterPro" id="IPR013111">
    <property type="entry name" value="EGF_extracell"/>
</dbReference>
<accession>A0ABD1J350</accession>
<dbReference type="InterPro" id="IPR002369">
    <property type="entry name" value="Integrin_bsu_VWA"/>
</dbReference>
<keyword evidence="11" id="KW-0325">Glycoprotein</keyword>
<evidence type="ECO:0000256" key="6">
    <source>
        <dbReference type="ARBA" id="ARBA00022737"/>
    </source>
</evidence>
<dbReference type="InterPro" id="IPR057073">
    <property type="entry name" value="EGF_integrin_2"/>
</dbReference>
<dbReference type="Gene3D" id="2.60.40.1510">
    <property type="entry name" value="ntegrin, alpha v. Chain A, domain 3"/>
    <property type="match status" value="1"/>
</dbReference>
<evidence type="ECO:0000313" key="16">
    <source>
        <dbReference type="Proteomes" id="UP001591681"/>
    </source>
</evidence>
<evidence type="ECO:0000256" key="7">
    <source>
        <dbReference type="ARBA" id="ARBA00022989"/>
    </source>
</evidence>
<feature type="compositionally biased region" description="Basic and acidic residues" evidence="13">
    <location>
        <begin position="8"/>
        <end position="23"/>
    </location>
</feature>
<evidence type="ECO:0000256" key="3">
    <source>
        <dbReference type="ARBA" id="ARBA00022536"/>
    </source>
</evidence>
<dbReference type="GO" id="GO:0007229">
    <property type="term" value="P:integrin-mediated signaling pathway"/>
    <property type="evidence" value="ECO:0007669"/>
    <property type="project" value="UniProtKB-KW"/>
</dbReference>
<evidence type="ECO:0000256" key="8">
    <source>
        <dbReference type="ARBA" id="ARBA00023037"/>
    </source>
</evidence>
<dbReference type="PANTHER" id="PTHR10082">
    <property type="entry name" value="INTEGRIN BETA SUBUNIT"/>
    <property type="match status" value="1"/>
</dbReference>
<dbReference type="PRINTS" id="PR01186">
    <property type="entry name" value="INTEGRINB"/>
</dbReference>
<dbReference type="GO" id="GO:0007155">
    <property type="term" value="P:cell adhesion"/>
    <property type="evidence" value="ECO:0007669"/>
    <property type="project" value="UniProtKB-KW"/>
</dbReference>
<keyword evidence="6" id="KW-0677">Repeat</keyword>
<evidence type="ECO:0000256" key="13">
    <source>
        <dbReference type="SAM" id="MobiDB-lite"/>
    </source>
</evidence>
<dbReference type="EMBL" id="JBHFQA010000020">
    <property type="protein sequence ID" value="KAL2081537.1"/>
    <property type="molecule type" value="Genomic_DNA"/>
</dbReference>
<evidence type="ECO:0000256" key="4">
    <source>
        <dbReference type="ARBA" id="ARBA00022692"/>
    </source>
</evidence>
<dbReference type="PANTHER" id="PTHR10082:SF60">
    <property type="entry name" value="INTEGRIN BETA-PS"/>
    <property type="match status" value="1"/>
</dbReference>
<gene>
    <name evidence="15" type="ORF">ACEWY4_023390</name>
</gene>
<dbReference type="InterPro" id="IPR015812">
    <property type="entry name" value="Integrin_bsu"/>
</dbReference>
<comment type="similarity">
    <text evidence="2 12">Belongs to the integrin beta chain family.</text>
</comment>
<evidence type="ECO:0000256" key="2">
    <source>
        <dbReference type="ARBA" id="ARBA00007449"/>
    </source>
</evidence>
<keyword evidence="4 12" id="KW-0812">Transmembrane</keyword>
<dbReference type="InterPro" id="IPR032695">
    <property type="entry name" value="Integrin_dom_sf"/>
</dbReference>
<proteinExistence type="inferred from homology"/>
<evidence type="ECO:0000256" key="9">
    <source>
        <dbReference type="ARBA" id="ARBA00023136"/>
    </source>
</evidence>
<keyword evidence="7" id="KW-1133">Transmembrane helix</keyword>
<dbReference type="SUPFAM" id="SSF53300">
    <property type="entry name" value="vWA-like"/>
    <property type="match status" value="1"/>
</dbReference>
<protein>
    <recommendedName>
        <fullName evidence="12">Integrin beta</fullName>
    </recommendedName>
</protein>
<comment type="subcellular location">
    <subcellularLocation>
        <location evidence="12">Cell membrane</location>
        <topology evidence="12">Single-pass type I membrane protein</topology>
    </subcellularLocation>
    <subcellularLocation>
        <location evidence="1">Membrane</location>
        <topology evidence="1">Single-pass type I membrane protein</topology>
    </subcellularLocation>
</comment>
<dbReference type="FunFam" id="2.10.25.10:FF:000036">
    <property type="entry name" value="Integrin beta"/>
    <property type="match status" value="1"/>
</dbReference>
<name>A0ABD1J350_9TELE</name>
<dbReference type="InterPro" id="IPR057243">
    <property type="entry name" value="Integrin_I-EGF_CS"/>
</dbReference>
<keyword evidence="12" id="KW-0130">Cell adhesion</keyword>
<dbReference type="Gene3D" id="3.40.50.410">
    <property type="entry name" value="von Willebrand factor, type A domain"/>
    <property type="match status" value="1"/>
</dbReference>
<feature type="region of interest" description="Disordered" evidence="13">
    <location>
        <begin position="1"/>
        <end position="31"/>
    </location>
</feature>
<keyword evidence="10" id="KW-1015">Disulfide bond</keyword>
<reference evidence="15 16" key="1">
    <citation type="submission" date="2024-09" db="EMBL/GenBank/DDBJ databases">
        <title>A chromosome-level genome assembly of Gray's grenadier anchovy, Coilia grayii.</title>
        <authorList>
            <person name="Fu Z."/>
        </authorList>
    </citation>
    <scope>NUCLEOTIDE SEQUENCE [LARGE SCALE GENOMIC DNA]</scope>
    <source>
        <strain evidence="15">G4</strain>
        <tissue evidence="15">Muscle</tissue>
    </source>
</reference>
<evidence type="ECO:0000256" key="10">
    <source>
        <dbReference type="ARBA" id="ARBA00023157"/>
    </source>
</evidence>
<organism evidence="15 16">
    <name type="scientific">Coilia grayii</name>
    <name type="common">Gray's grenadier anchovy</name>
    <dbReference type="NCBI Taxonomy" id="363190"/>
    <lineage>
        <taxon>Eukaryota</taxon>
        <taxon>Metazoa</taxon>
        <taxon>Chordata</taxon>
        <taxon>Craniata</taxon>
        <taxon>Vertebrata</taxon>
        <taxon>Euteleostomi</taxon>
        <taxon>Actinopterygii</taxon>
        <taxon>Neopterygii</taxon>
        <taxon>Teleostei</taxon>
        <taxon>Clupei</taxon>
        <taxon>Clupeiformes</taxon>
        <taxon>Clupeoidei</taxon>
        <taxon>Engraulidae</taxon>
        <taxon>Coilinae</taxon>
        <taxon>Coilia</taxon>
    </lineage>
</organism>
<keyword evidence="9" id="KW-0472">Membrane</keyword>
<dbReference type="Gene3D" id="2.10.25.10">
    <property type="entry name" value="Laminin"/>
    <property type="match status" value="4"/>
</dbReference>
<keyword evidence="8 12" id="KW-0401">Integrin</keyword>
<keyword evidence="5" id="KW-0732">Signal</keyword>
<evidence type="ECO:0000313" key="15">
    <source>
        <dbReference type="EMBL" id="KAL2081537.1"/>
    </source>
</evidence>
<feature type="domain" description="Integrin beta subunit VWA" evidence="14">
    <location>
        <begin position="3"/>
        <end position="356"/>
    </location>
</feature>
<dbReference type="SMART" id="SM00187">
    <property type="entry name" value="INB"/>
    <property type="match status" value="1"/>
</dbReference>
<dbReference type="Pfam" id="PF00362">
    <property type="entry name" value="Integrin_beta"/>
    <property type="match status" value="1"/>
</dbReference>
<dbReference type="Pfam" id="PF23105">
    <property type="entry name" value="EGF_integrin"/>
    <property type="match status" value="1"/>
</dbReference>
<evidence type="ECO:0000256" key="12">
    <source>
        <dbReference type="RuleBase" id="RU000633"/>
    </source>
</evidence>
<sequence length="517" mass="57032">MSLQTHGCAEKDIVDPESQHTDTEEGESLSPRRVQLELRPGRAHTFQVHVKPQRKQKAVDVYFLTSLSANNRGKGHRAKLLAEKALTGIAKSNPELEVHTLGYGLFGHTNVTDKEQKQCEEAGEVCEPELYVTHSSAAPLDLSHWHRPWRTEGGLQALMQVALCKDVVNWGQNDRIVIYATDGTYQVAPEAESVNSSMCQMNNSRIQTKISLPSVSELRKVLLENNIQVIFAVPFDYLHEYGSLQMKLPRARVVYVDVSDPSDYNFEEPFDRVRTSLVLTHSPVQGLNITYRPLCEYSFGGDHQGTCYTRGRHKQKTQTFNVTVSSESCVLPASFEIKSLTHQESLTVELTPRCSCECGDEPDPELCNYAGNPVCGKCRCDAGYFGSWCECSVSDDDGPCRQGRGAPVCLGRGVCVCGQCECHSSLGGRYYGRYCQCDDFSCDMLEGKICGGHGRCKCGKCVCEEGYVGDACDCSTEVDRCQSPDGSLCSGHGQCKCNKCECQDVYAGALCEDCPVC</sequence>
<keyword evidence="3" id="KW-0245">EGF-like domain</keyword>
<dbReference type="Proteomes" id="UP001591681">
    <property type="component" value="Unassembled WGS sequence"/>
</dbReference>
<comment type="caution">
    <text evidence="15">The sequence shown here is derived from an EMBL/GenBank/DDBJ whole genome shotgun (WGS) entry which is preliminary data.</text>
</comment>
<dbReference type="AlphaFoldDB" id="A0ABD1J350"/>
<evidence type="ECO:0000256" key="5">
    <source>
        <dbReference type="ARBA" id="ARBA00022729"/>
    </source>
</evidence>
<dbReference type="PROSITE" id="PS52047">
    <property type="entry name" value="I_EGF_2"/>
    <property type="match status" value="2"/>
</dbReference>
<dbReference type="GO" id="GO:0005886">
    <property type="term" value="C:plasma membrane"/>
    <property type="evidence" value="ECO:0007669"/>
    <property type="project" value="UniProtKB-SubCell"/>
</dbReference>